<comment type="caution">
    <text evidence="2">The sequence shown here is derived from an EMBL/GenBank/DDBJ whole genome shotgun (WGS) entry which is preliminary data.</text>
</comment>
<proteinExistence type="predicted"/>
<accession>A0AAD7GF23</accession>
<name>A0AAD7GF23_MYCRO</name>
<dbReference type="EMBL" id="JARKIE010000100">
    <property type="protein sequence ID" value="KAJ7685983.1"/>
    <property type="molecule type" value="Genomic_DNA"/>
</dbReference>
<reference evidence="2" key="1">
    <citation type="submission" date="2023-03" db="EMBL/GenBank/DDBJ databases">
        <title>Massive genome expansion in bonnet fungi (Mycena s.s.) driven by repeated elements and novel gene families across ecological guilds.</title>
        <authorList>
            <consortium name="Lawrence Berkeley National Laboratory"/>
            <person name="Harder C.B."/>
            <person name="Miyauchi S."/>
            <person name="Viragh M."/>
            <person name="Kuo A."/>
            <person name="Thoen E."/>
            <person name="Andreopoulos B."/>
            <person name="Lu D."/>
            <person name="Skrede I."/>
            <person name="Drula E."/>
            <person name="Henrissat B."/>
            <person name="Morin E."/>
            <person name="Kohler A."/>
            <person name="Barry K."/>
            <person name="LaButti K."/>
            <person name="Morin E."/>
            <person name="Salamov A."/>
            <person name="Lipzen A."/>
            <person name="Mereny Z."/>
            <person name="Hegedus B."/>
            <person name="Baldrian P."/>
            <person name="Stursova M."/>
            <person name="Weitz H."/>
            <person name="Taylor A."/>
            <person name="Grigoriev I.V."/>
            <person name="Nagy L.G."/>
            <person name="Martin F."/>
            <person name="Kauserud H."/>
        </authorList>
    </citation>
    <scope>NUCLEOTIDE SEQUENCE</scope>
    <source>
        <strain evidence="2">CBHHK067</strain>
    </source>
</reference>
<dbReference type="AlphaFoldDB" id="A0AAD7GF23"/>
<dbReference type="Proteomes" id="UP001221757">
    <property type="component" value="Unassembled WGS sequence"/>
</dbReference>
<protein>
    <submittedName>
        <fullName evidence="2">Uncharacterized protein</fullName>
    </submittedName>
</protein>
<sequence>MCKRHRHRLNGAITRDRAQALRGSRAACSELDAADDECGEDENAVHCEQRDHRGRRFANARFPGARVRLGYVLDDRVGLYALVLVLAEAVVGGAQTVEENGGNSSVTVPDASSQDDPFTAGNGHPDFTPTVSEAWAQFFPGIKIADAVYGVAAGALRNWRSEIGERAMKYLIVLFTKPSLRLTTQADIAEYVAAELHDMSFVYRDRAKKCGTYRSNSILDVFAYQLRAISTVPEEERKRASSALSLCTAAMERAFTMWMTGQFIKPQTARSERKSAKNFVAVPWAARAAKYLVQIKSMSTARYEETVASSTALIGTHGGDDNAEESSEARIHIWRSSFRMTSLRRSSRSSRLLLTPQARNKFRAHY</sequence>
<organism evidence="2 3">
    <name type="scientific">Mycena rosella</name>
    <name type="common">Pink bonnet</name>
    <name type="synonym">Agaricus rosellus</name>
    <dbReference type="NCBI Taxonomy" id="1033263"/>
    <lineage>
        <taxon>Eukaryota</taxon>
        <taxon>Fungi</taxon>
        <taxon>Dikarya</taxon>
        <taxon>Basidiomycota</taxon>
        <taxon>Agaricomycotina</taxon>
        <taxon>Agaricomycetes</taxon>
        <taxon>Agaricomycetidae</taxon>
        <taxon>Agaricales</taxon>
        <taxon>Marasmiineae</taxon>
        <taxon>Mycenaceae</taxon>
        <taxon>Mycena</taxon>
    </lineage>
</organism>
<keyword evidence="3" id="KW-1185">Reference proteome</keyword>
<evidence type="ECO:0000313" key="3">
    <source>
        <dbReference type="Proteomes" id="UP001221757"/>
    </source>
</evidence>
<evidence type="ECO:0000256" key="1">
    <source>
        <dbReference type="SAM" id="MobiDB-lite"/>
    </source>
</evidence>
<evidence type="ECO:0000313" key="2">
    <source>
        <dbReference type="EMBL" id="KAJ7685983.1"/>
    </source>
</evidence>
<gene>
    <name evidence="2" type="ORF">B0H17DRAFT_1204533</name>
</gene>
<feature type="region of interest" description="Disordered" evidence="1">
    <location>
        <begin position="98"/>
        <end position="123"/>
    </location>
</feature>
<feature type="compositionally biased region" description="Polar residues" evidence="1">
    <location>
        <begin position="98"/>
        <end position="116"/>
    </location>
</feature>